<organism evidence="2 3">
    <name type="scientific">Terrimonas rubra</name>
    <dbReference type="NCBI Taxonomy" id="1035890"/>
    <lineage>
        <taxon>Bacteria</taxon>
        <taxon>Pseudomonadati</taxon>
        <taxon>Bacteroidota</taxon>
        <taxon>Chitinophagia</taxon>
        <taxon>Chitinophagales</taxon>
        <taxon>Chitinophagaceae</taxon>
        <taxon>Terrimonas</taxon>
    </lineage>
</organism>
<feature type="signal peptide" evidence="1">
    <location>
        <begin position="1"/>
        <end position="20"/>
    </location>
</feature>
<dbReference type="EMBL" id="JBHUOZ010000001">
    <property type="protein sequence ID" value="MFD2919364.1"/>
    <property type="molecule type" value="Genomic_DNA"/>
</dbReference>
<gene>
    <name evidence="2" type="ORF">ACFS6H_06540</name>
</gene>
<dbReference type="RefSeq" id="WP_386096478.1">
    <property type="nucleotide sequence ID" value="NZ_JBHUOZ010000001.1"/>
</dbReference>
<evidence type="ECO:0000313" key="2">
    <source>
        <dbReference type="EMBL" id="MFD2919364.1"/>
    </source>
</evidence>
<sequence length="175" mass="19809">MLRPAFLLLFILCFSVIAMAQTPSFPQSWEGQWKGILSWYKTGADTARQVNMELHILPGDSANTWSWKIIYQAPQTDQRPYTLKLKDAAKKHWVIDEHNGIILDQFFVADKLCGSFSVGSSIINNCYQLKGDSLVVEFYTMGLQPLNTTGKGTEDSPAVNNYAVYAYQQAVLYRK</sequence>
<feature type="chain" id="PRO_5046205165" evidence="1">
    <location>
        <begin position="21"/>
        <end position="175"/>
    </location>
</feature>
<proteinExistence type="predicted"/>
<keyword evidence="3" id="KW-1185">Reference proteome</keyword>
<dbReference type="Proteomes" id="UP001597511">
    <property type="component" value="Unassembled WGS sequence"/>
</dbReference>
<reference evidence="3" key="1">
    <citation type="journal article" date="2019" name="Int. J. Syst. Evol. Microbiol.">
        <title>The Global Catalogue of Microorganisms (GCM) 10K type strain sequencing project: providing services to taxonomists for standard genome sequencing and annotation.</title>
        <authorList>
            <consortium name="The Broad Institute Genomics Platform"/>
            <consortium name="The Broad Institute Genome Sequencing Center for Infectious Disease"/>
            <person name="Wu L."/>
            <person name="Ma J."/>
        </authorList>
    </citation>
    <scope>NUCLEOTIDE SEQUENCE [LARGE SCALE GENOMIC DNA]</scope>
    <source>
        <strain evidence="3">KCTC 23299</strain>
    </source>
</reference>
<name>A0ABW6A233_9BACT</name>
<evidence type="ECO:0000313" key="3">
    <source>
        <dbReference type="Proteomes" id="UP001597511"/>
    </source>
</evidence>
<keyword evidence="1" id="KW-0732">Signal</keyword>
<comment type="caution">
    <text evidence="2">The sequence shown here is derived from an EMBL/GenBank/DDBJ whole genome shotgun (WGS) entry which is preliminary data.</text>
</comment>
<accession>A0ABW6A233</accession>
<protein>
    <submittedName>
        <fullName evidence="2">Uncharacterized protein</fullName>
    </submittedName>
</protein>
<evidence type="ECO:0000256" key="1">
    <source>
        <dbReference type="SAM" id="SignalP"/>
    </source>
</evidence>